<dbReference type="InterPro" id="IPR014359">
    <property type="entry name" value="KARI_prok"/>
</dbReference>
<feature type="domain" description="KARI C-terminal knotted" evidence="14">
    <location>
        <begin position="183"/>
        <end position="328"/>
    </location>
</feature>
<evidence type="ECO:0000256" key="2">
    <source>
        <dbReference type="ARBA" id="ARBA00004864"/>
    </source>
</evidence>
<dbReference type="PANTHER" id="PTHR21371">
    <property type="entry name" value="KETOL-ACID REDUCTOISOMERASE, MITOCHONDRIAL"/>
    <property type="match status" value="1"/>
</dbReference>
<dbReference type="Gene3D" id="3.40.50.720">
    <property type="entry name" value="NAD(P)-binding Rossmann-like Domain"/>
    <property type="match status" value="1"/>
</dbReference>
<dbReference type="RefSeq" id="WP_169772188.1">
    <property type="nucleotide sequence ID" value="NZ_JABCUR010000007.1"/>
</dbReference>
<dbReference type="InterPro" id="IPR000506">
    <property type="entry name" value="KARI_C"/>
</dbReference>
<sequence length="330" mass="34963">MTQILFADDADLGIIQSRRVAVLGYGALASAHALNLRDSGVKVIIGLSSTTRAGAKAQEQGFEVQPLAAAVAAASVVLVALPLSRQVHIYDSEVAPHLAPHDTVIFTEGFNVRYGYLRPAVGLDVGLVCPQGRVHELRDEFVAGQGIPGLIAVQQDASGMAWEVMKSYAAAIGLTRAGVVATTFAQATEAALFSEQAVLGGGLNRLIQSGFETLVEAGYQPEVAYFEVCYQLEQQARRLGEAGVWGRRTVASDLAEYGGYTGGTRVITPEVKTQMKAVLAAIQSGEFAARFMADQNAGAVELKTLRAANENHVLENVGTQLRQLAPKTVP</sequence>
<comment type="cofactor">
    <cofactor evidence="1">
        <name>Mg(2+)</name>
        <dbReference type="ChEBI" id="CHEBI:18420"/>
    </cofactor>
</comment>
<evidence type="ECO:0000256" key="9">
    <source>
        <dbReference type="ARBA" id="ARBA00023002"/>
    </source>
</evidence>
<evidence type="ECO:0000256" key="10">
    <source>
        <dbReference type="ARBA" id="ARBA00023304"/>
    </source>
</evidence>
<dbReference type="AlphaFoldDB" id="A0A7Y0U236"/>
<dbReference type="Pfam" id="PF01450">
    <property type="entry name" value="KARI_C"/>
    <property type="match status" value="1"/>
</dbReference>
<evidence type="ECO:0000256" key="7">
    <source>
        <dbReference type="ARBA" id="ARBA00022842"/>
    </source>
</evidence>
<dbReference type="GO" id="GO:0016853">
    <property type="term" value="F:isomerase activity"/>
    <property type="evidence" value="ECO:0007669"/>
    <property type="project" value="UniProtKB-KW"/>
</dbReference>
<keyword evidence="9 12" id="KW-0560">Oxidoreductase</keyword>
<dbReference type="Proteomes" id="UP000578252">
    <property type="component" value="Unassembled WGS sequence"/>
</dbReference>
<evidence type="ECO:0000313" key="15">
    <source>
        <dbReference type="EMBL" id="NMW65535.1"/>
    </source>
</evidence>
<dbReference type="GO" id="GO:0050661">
    <property type="term" value="F:NADP binding"/>
    <property type="evidence" value="ECO:0007669"/>
    <property type="project" value="InterPro"/>
</dbReference>
<dbReference type="EMBL" id="JABCUR010000007">
    <property type="protein sequence ID" value="NMW65535.1"/>
    <property type="molecule type" value="Genomic_DNA"/>
</dbReference>
<keyword evidence="15" id="KW-0413">Isomerase</keyword>
<keyword evidence="10 12" id="KW-0100">Branched-chain amino acid biosynthesis</keyword>
<dbReference type="UniPathway" id="UPA00047">
    <property type="reaction ID" value="UER00056"/>
</dbReference>
<dbReference type="GO" id="GO:0009097">
    <property type="term" value="P:isoleucine biosynthetic process"/>
    <property type="evidence" value="ECO:0007669"/>
    <property type="project" value="UniProtKB-UniRule"/>
</dbReference>
<evidence type="ECO:0000259" key="14">
    <source>
        <dbReference type="PROSITE" id="PS51851"/>
    </source>
</evidence>
<proteinExistence type="inferred from homology"/>
<keyword evidence="7" id="KW-0460">Magnesium</keyword>
<evidence type="ECO:0000256" key="5">
    <source>
        <dbReference type="ARBA" id="ARBA00022605"/>
    </source>
</evidence>
<dbReference type="Pfam" id="PF07991">
    <property type="entry name" value="KARI_N"/>
    <property type="match status" value="1"/>
</dbReference>
<dbReference type="PROSITE" id="PS51851">
    <property type="entry name" value="KARI_C"/>
    <property type="match status" value="1"/>
</dbReference>
<evidence type="ECO:0000256" key="6">
    <source>
        <dbReference type="ARBA" id="ARBA00022723"/>
    </source>
</evidence>
<name>A0A7Y0U236_9ACTO</name>
<dbReference type="PIRSF" id="PIRSF000116">
    <property type="entry name" value="IlvC_gammaproteo"/>
    <property type="match status" value="1"/>
</dbReference>
<dbReference type="InterPro" id="IPR013116">
    <property type="entry name" value="KARI_N"/>
</dbReference>
<evidence type="ECO:0000256" key="4">
    <source>
        <dbReference type="ARBA" id="ARBA00010318"/>
    </source>
</evidence>
<comment type="similarity">
    <text evidence="4 12">Belongs to the ketol-acid reductoisomerase family.</text>
</comment>
<dbReference type="NCBIfam" id="TIGR00465">
    <property type="entry name" value="ilvC"/>
    <property type="match status" value="1"/>
</dbReference>
<dbReference type="Gene3D" id="6.10.240.10">
    <property type="match status" value="1"/>
</dbReference>
<comment type="pathway">
    <text evidence="3">Amino-acid biosynthesis; L-isoleucine biosynthesis; L-isoleucine from 2-oxobutanoate: step 2/4.</text>
</comment>
<feature type="domain" description="KARI N-terminal Rossmann" evidence="13">
    <location>
        <begin position="2"/>
        <end position="182"/>
    </location>
</feature>
<evidence type="ECO:0000256" key="8">
    <source>
        <dbReference type="ARBA" id="ARBA00022857"/>
    </source>
</evidence>
<dbReference type="GO" id="GO:0004455">
    <property type="term" value="F:ketol-acid reductoisomerase activity"/>
    <property type="evidence" value="ECO:0007669"/>
    <property type="project" value="UniProtKB-UniRule"/>
</dbReference>
<comment type="pathway">
    <text evidence="2">Amino-acid biosynthesis; L-valine biosynthesis; L-valine from pyruvate: step 2/4.</text>
</comment>
<dbReference type="NCBIfam" id="NF004017">
    <property type="entry name" value="PRK05479.1"/>
    <property type="match status" value="1"/>
</dbReference>
<dbReference type="InterPro" id="IPR013023">
    <property type="entry name" value="KARI"/>
</dbReference>
<keyword evidence="5 12" id="KW-0028">Amino-acid biosynthesis</keyword>
<protein>
    <recommendedName>
        <fullName evidence="11">Ketol-acid reductoisomerase</fullName>
        <ecNumber evidence="11">1.1.1.86</ecNumber>
    </recommendedName>
</protein>
<keyword evidence="8" id="KW-0521">NADP</keyword>
<evidence type="ECO:0000256" key="1">
    <source>
        <dbReference type="ARBA" id="ARBA00001946"/>
    </source>
</evidence>
<accession>A0A7Y0U236</accession>
<dbReference type="EC" id="1.1.1.86" evidence="11"/>
<dbReference type="GO" id="GO:0009099">
    <property type="term" value="P:L-valine biosynthetic process"/>
    <property type="evidence" value="ECO:0007669"/>
    <property type="project" value="UniProtKB-UniRule"/>
</dbReference>
<reference evidence="15 16" key="1">
    <citation type="submission" date="2020-04" db="EMBL/GenBank/DDBJ databases">
        <title>Antimicrobial susceptibility and clonality of vaginal-derived multi-drug resistant Mobiluncus isolates in China.</title>
        <authorList>
            <person name="Zhang X."/>
        </authorList>
    </citation>
    <scope>NUCLEOTIDE SEQUENCE [LARGE SCALE GENOMIC DNA]</scope>
    <source>
        <strain evidence="15 16">13</strain>
    </source>
</reference>
<dbReference type="GO" id="GO:0005829">
    <property type="term" value="C:cytosol"/>
    <property type="evidence" value="ECO:0007669"/>
    <property type="project" value="TreeGrafter"/>
</dbReference>
<evidence type="ECO:0000259" key="13">
    <source>
        <dbReference type="PROSITE" id="PS51850"/>
    </source>
</evidence>
<evidence type="ECO:0000256" key="12">
    <source>
        <dbReference type="PROSITE-ProRule" id="PRU01198"/>
    </source>
</evidence>
<evidence type="ECO:0000256" key="11">
    <source>
        <dbReference type="NCBIfam" id="TIGR00465"/>
    </source>
</evidence>
<dbReference type="InterPro" id="IPR008927">
    <property type="entry name" value="6-PGluconate_DH-like_C_sf"/>
</dbReference>
<dbReference type="PROSITE" id="PS51850">
    <property type="entry name" value="KARI_N"/>
    <property type="match status" value="1"/>
</dbReference>
<gene>
    <name evidence="15" type="primary">ilvC</name>
    <name evidence="15" type="ORF">HHJ78_08395</name>
</gene>
<comment type="caution">
    <text evidence="12">Lacks conserved residue(s) required for the propagation of feature annotation.</text>
</comment>
<dbReference type="UniPathway" id="UPA00049">
    <property type="reaction ID" value="UER00060"/>
</dbReference>
<dbReference type="PANTHER" id="PTHR21371:SF1">
    <property type="entry name" value="KETOL-ACID REDUCTOISOMERASE, MITOCHONDRIAL"/>
    <property type="match status" value="1"/>
</dbReference>
<dbReference type="InterPro" id="IPR036291">
    <property type="entry name" value="NAD(P)-bd_dom_sf"/>
</dbReference>
<comment type="caution">
    <text evidence="15">The sequence shown here is derived from an EMBL/GenBank/DDBJ whole genome shotgun (WGS) entry which is preliminary data.</text>
</comment>
<organism evidence="15 16">
    <name type="scientific">Mobiluncus mulieris</name>
    <dbReference type="NCBI Taxonomy" id="2052"/>
    <lineage>
        <taxon>Bacteria</taxon>
        <taxon>Bacillati</taxon>
        <taxon>Actinomycetota</taxon>
        <taxon>Actinomycetes</taxon>
        <taxon>Actinomycetales</taxon>
        <taxon>Actinomycetaceae</taxon>
        <taxon>Mobiluncus</taxon>
    </lineage>
</organism>
<dbReference type="SUPFAM" id="SSF51735">
    <property type="entry name" value="NAD(P)-binding Rossmann-fold domains"/>
    <property type="match status" value="1"/>
</dbReference>
<evidence type="ECO:0000256" key="3">
    <source>
        <dbReference type="ARBA" id="ARBA00004885"/>
    </source>
</evidence>
<evidence type="ECO:0000313" key="16">
    <source>
        <dbReference type="Proteomes" id="UP000578252"/>
    </source>
</evidence>
<dbReference type="GO" id="GO:0046872">
    <property type="term" value="F:metal ion binding"/>
    <property type="evidence" value="ECO:0007669"/>
    <property type="project" value="UniProtKB-KW"/>
</dbReference>
<keyword evidence="6" id="KW-0479">Metal-binding</keyword>
<dbReference type="SUPFAM" id="SSF48179">
    <property type="entry name" value="6-phosphogluconate dehydrogenase C-terminal domain-like"/>
    <property type="match status" value="1"/>
</dbReference>